<evidence type="ECO:0000313" key="1">
    <source>
        <dbReference type="EMBL" id="SHM61544.1"/>
    </source>
</evidence>
<keyword evidence="2" id="KW-1185">Reference proteome</keyword>
<protein>
    <submittedName>
        <fullName evidence="1">Uncharacterized protein</fullName>
    </submittedName>
</protein>
<evidence type="ECO:0000313" key="2">
    <source>
        <dbReference type="Proteomes" id="UP000184339"/>
    </source>
</evidence>
<gene>
    <name evidence="1" type="ORF">SAMN05192549_10211</name>
</gene>
<dbReference type="Proteomes" id="UP000184339">
    <property type="component" value="Unassembled WGS sequence"/>
</dbReference>
<dbReference type="STRING" id="551987.SAMN05192549_10211"/>
<sequence length="187" mass="21326">MRKAKHDGATHHVGLLSDATQAAYDDANRSLQDLALQCQPAIRCASAPDIQYSDGSVAVVIPAASFHRNYALCLHTLELTVYGYCVSRKAGWERRIELDFSMRRPPWWRRMLRRPPLLALDVQVLHESVRLRIRPAPADAMAPRSRYVFQLNAALQNELETHHTTQLAARSVPSRLRAWMSSFRQKQ</sequence>
<dbReference type="OrthoDB" id="9945240at2"/>
<organism evidence="1 2">
    <name type="scientific">Duganella sacchari</name>
    <dbReference type="NCBI Taxonomy" id="551987"/>
    <lineage>
        <taxon>Bacteria</taxon>
        <taxon>Pseudomonadati</taxon>
        <taxon>Pseudomonadota</taxon>
        <taxon>Betaproteobacteria</taxon>
        <taxon>Burkholderiales</taxon>
        <taxon>Oxalobacteraceae</taxon>
        <taxon>Telluria group</taxon>
        <taxon>Duganella</taxon>
    </lineage>
</organism>
<reference evidence="2" key="1">
    <citation type="submission" date="2016-11" db="EMBL/GenBank/DDBJ databases">
        <authorList>
            <person name="Varghese N."/>
            <person name="Submissions S."/>
        </authorList>
    </citation>
    <scope>NUCLEOTIDE SEQUENCE [LARGE SCALE GENOMIC DNA]</scope>
    <source>
        <strain evidence="2">Sac-22</strain>
    </source>
</reference>
<accession>A0A1M7K8J8</accession>
<name>A0A1M7K8J8_9BURK</name>
<dbReference type="EMBL" id="FRCX01000002">
    <property type="protein sequence ID" value="SHM61544.1"/>
    <property type="molecule type" value="Genomic_DNA"/>
</dbReference>
<proteinExistence type="predicted"/>
<dbReference type="RefSeq" id="WP_072781601.1">
    <property type="nucleotide sequence ID" value="NZ_FRCX01000002.1"/>
</dbReference>
<dbReference type="AlphaFoldDB" id="A0A1M7K8J8"/>